<dbReference type="Proteomes" id="UP000809621">
    <property type="component" value="Unassembled WGS sequence"/>
</dbReference>
<dbReference type="InterPro" id="IPR005619">
    <property type="entry name" value="Uncharacterised_YajG"/>
</dbReference>
<evidence type="ECO:0000313" key="1">
    <source>
        <dbReference type="EMBL" id="MBM7036443.1"/>
    </source>
</evidence>
<dbReference type="PROSITE" id="PS51257">
    <property type="entry name" value="PROKAR_LIPOPROTEIN"/>
    <property type="match status" value="1"/>
</dbReference>
<organism evidence="1 2">
    <name type="scientific">Vibrio ulleungensis</name>
    <dbReference type="NCBI Taxonomy" id="2807619"/>
    <lineage>
        <taxon>Bacteria</taxon>
        <taxon>Pseudomonadati</taxon>
        <taxon>Pseudomonadota</taxon>
        <taxon>Gammaproteobacteria</taxon>
        <taxon>Vibrionales</taxon>
        <taxon>Vibrionaceae</taxon>
        <taxon>Vibrio</taxon>
    </lineage>
</organism>
<dbReference type="RefSeq" id="WP_205157998.1">
    <property type="nucleotide sequence ID" value="NZ_JAFEUM010000002.1"/>
</dbReference>
<dbReference type="EMBL" id="JAFEUM010000002">
    <property type="protein sequence ID" value="MBM7036443.1"/>
    <property type="molecule type" value="Genomic_DNA"/>
</dbReference>
<comment type="caution">
    <text evidence="1">The sequence shown here is derived from an EMBL/GenBank/DDBJ whole genome shotgun (WGS) entry which is preliminary data.</text>
</comment>
<sequence length="189" mass="20632">MKKLFTIFTIALLAGCSSTQPQQVSYQPKAPEVETVAGAESVAFTLTSKDLRTAQYVGLYRVNDDRSMPIHPRQNVRIALDSEFSSLFSDLGYTLTPNGENSVKIEILELLANVSPGSFTSTTSAKMAVQLTAESPQGKFVKTYRGEANLEGSGVDEDKVASVLNRVSNVVLETIANDVELQTYLEKQF</sequence>
<dbReference type="Pfam" id="PF03923">
    <property type="entry name" value="Lipoprotein_16"/>
    <property type="match status" value="1"/>
</dbReference>
<proteinExistence type="predicted"/>
<evidence type="ECO:0008006" key="3">
    <source>
        <dbReference type="Google" id="ProtNLM"/>
    </source>
</evidence>
<gene>
    <name evidence="1" type="ORF">JQC93_08485</name>
</gene>
<accession>A0ABS2HJV0</accession>
<evidence type="ECO:0000313" key="2">
    <source>
        <dbReference type="Proteomes" id="UP000809621"/>
    </source>
</evidence>
<name>A0ABS2HJV0_9VIBR</name>
<reference evidence="1 2" key="1">
    <citation type="submission" date="2021-02" db="EMBL/GenBank/DDBJ databases">
        <authorList>
            <person name="Park J.-S."/>
        </authorList>
    </citation>
    <scope>NUCLEOTIDE SEQUENCE [LARGE SCALE GENOMIC DNA]</scope>
    <source>
        <strain evidence="1 2">188UL20-2</strain>
    </source>
</reference>
<protein>
    <recommendedName>
        <fullName evidence="3">Lipoprotein</fullName>
    </recommendedName>
</protein>
<keyword evidence="2" id="KW-1185">Reference proteome</keyword>